<keyword evidence="2" id="KW-1185">Reference proteome</keyword>
<evidence type="ECO:0000313" key="2">
    <source>
        <dbReference type="Proteomes" id="UP000276133"/>
    </source>
</evidence>
<comment type="caution">
    <text evidence="1">The sequence shown here is derived from an EMBL/GenBank/DDBJ whole genome shotgun (WGS) entry which is preliminary data.</text>
</comment>
<gene>
    <name evidence="1" type="ORF">BpHYR1_018347</name>
</gene>
<dbReference type="AlphaFoldDB" id="A0A3M7RAC5"/>
<name>A0A3M7RAC5_BRAPC</name>
<reference evidence="1 2" key="1">
    <citation type="journal article" date="2018" name="Sci. Rep.">
        <title>Genomic signatures of local adaptation to the degree of environmental predictability in rotifers.</title>
        <authorList>
            <person name="Franch-Gras L."/>
            <person name="Hahn C."/>
            <person name="Garcia-Roger E.M."/>
            <person name="Carmona M.J."/>
            <person name="Serra M."/>
            <person name="Gomez A."/>
        </authorList>
    </citation>
    <scope>NUCLEOTIDE SEQUENCE [LARGE SCALE GENOMIC DNA]</scope>
    <source>
        <strain evidence="1">HYR1</strain>
    </source>
</reference>
<evidence type="ECO:0000313" key="1">
    <source>
        <dbReference type="EMBL" id="RNA20354.1"/>
    </source>
</evidence>
<dbReference type="Proteomes" id="UP000276133">
    <property type="component" value="Unassembled WGS sequence"/>
</dbReference>
<dbReference type="EMBL" id="REGN01003873">
    <property type="protein sequence ID" value="RNA20354.1"/>
    <property type="molecule type" value="Genomic_DNA"/>
</dbReference>
<accession>A0A3M7RAC5</accession>
<sequence>MLKPIFNILTKNLNSVQMLIMIFLGDKNKKKPKPINFRLDIAKQKTEFLKFLNPYHILRRKFVLEI</sequence>
<proteinExistence type="predicted"/>
<organism evidence="1 2">
    <name type="scientific">Brachionus plicatilis</name>
    <name type="common">Marine rotifer</name>
    <name type="synonym">Brachionus muelleri</name>
    <dbReference type="NCBI Taxonomy" id="10195"/>
    <lineage>
        <taxon>Eukaryota</taxon>
        <taxon>Metazoa</taxon>
        <taxon>Spiralia</taxon>
        <taxon>Gnathifera</taxon>
        <taxon>Rotifera</taxon>
        <taxon>Eurotatoria</taxon>
        <taxon>Monogononta</taxon>
        <taxon>Pseudotrocha</taxon>
        <taxon>Ploima</taxon>
        <taxon>Brachionidae</taxon>
        <taxon>Brachionus</taxon>
    </lineage>
</organism>
<protein>
    <submittedName>
        <fullName evidence="1">Uncharacterized protein</fullName>
    </submittedName>
</protein>